<proteinExistence type="predicted"/>
<protein>
    <submittedName>
        <fullName evidence="1">Uncharacterized protein</fullName>
    </submittedName>
</protein>
<gene>
    <name evidence="1" type="ORF">HUK84_18870</name>
</gene>
<dbReference type="Proteomes" id="UP000534870">
    <property type="component" value="Unassembled WGS sequence"/>
</dbReference>
<organism evidence="1 2">
    <name type="scientific">Nguyenibacter vanlangensis</name>
    <dbReference type="NCBI Taxonomy" id="1216886"/>
    <lineage>
        <taxon>Bacteria</taxon>
        <taxon>Pseudomonadati</taxon>
        <taxon>Pseudomonadota</taxon>
        <taxon>Alphaproteobacteria</taxon>
        <taxon>Acetobacterales</taxon>
        <taxon>Acetobacteraceae</taxon>
        <taxon>Nguyenibacter</taxon>
    </lineage>
</organism>
<dbReference type="RefSeq" id="WP_176641592.1">
    <property type="nucleotide sequence ID" value="NZ_JABXXP010000768.1"/>
</dbReference>
<dbReference type="EMBL" id="JABXXP010000768">
    <property type="protein sequence ID" value="NVN13170.1"/>
    <property type="molecule type" value="Genomic_DNA"/>
</dbReference>
<evidence type="ECO:0000313" key="2">
    <source>
        <dbReference type="Proteomes" id="UP000534870"/>
    </source>
</evidence>
<dbReference type="AlphaFoldDB" id="A0A7Y7J0J0"/>
<reference evidence="1 2" key="1">
    <citation type="submission" date="2020-06" db="EMBL/GenBank/DDBJ databases">
        <title>Description of novel acetic acid bacteria.</title>
        <authorList>
            <person name="Sombolestani A."/>
        </authorList>
    </citation>
    <scope>NUCLEOTIDE SEQUENCE [LARGE SCALE GENOMIC DNA]</scope>
    <source>
        <strain evidence="1 2">LMG 31431</strain>
    </source>
</reference>
<comment type="caution">
    <text evidence="1">The sequence shown here is derived from an EMBL/GenBank/DDBJ whole genome shotgun (WGS) entry which is preliminary data.</text>
</comment>
<accession>A0A7Y7J0J0</accession>
<evidence type="ECO:0000313" key="1">
    <source>
        <dbReference type="EMBL" id="NVN13170.1"/>
    </source>
</evidence>
<name>A0A7Y7J0J0_9PROT</name>
<sequence length="104" mass="12063">MTERADQMPEAARDLRARRLEMLGDLTEDAFRMWRHHPVTRAVLLFLMDYRDSVAQRMLEQWRAGTIVLAEEHEARGRAAVAAEIAELRWEAMMAFYGREAGDA</sequence>